<dbReference type="PIRSF" id="PIRSF006648">
    <property type="entry name" value="DrrB"/>
    <property type="match status" value="1"/>
</dbReference>
<dbReference type="PANTHER" id="PTHR43027:SF1">
    <property type="entry name" value="DOXORUBICIN RESISTANCE ABC TRANSPORTER PERMEASE PROTEIN DRRC-RELATED"/>
    <property type="match status" value="1"/>
</dbReference>
<evidence type="ECO:0000259" key="7">
    <source>
        <dbReference type="PROSITE" id="PS51012"/>
    </source>
</evidence>
<dbReference type="STRING" id="1790.A5645_08425"/>
<evidence type="ECO:0000256" key="2">
    <source>
        <dbReference type="ARBA" id="ARBA00022692"/>
    </source>
</evidence>
<organism evidence="8 9">
    <name type="scientific">Mycobacterium asiaticum</name>
    <dbReference type="NCBI Taxonomy" id="1790"/>
    <lineage>
        <taxon>Bacteria</taxon>
        <taxon>Bacillati</taxon>
        <taxon>Actinomycetota</taxon>
        <taxon>Actinomycetes</taxon>
        <taxon>Mycobacteriales</taxon>
        <taxon>Mycobacteriaceae</taxon>
        <taxon>Mycobacterium</taxon>
    </lineage>
</organism>
<protein>
    <recommendedName>
        <fullName evidence="6">Transport permease protein</fullName>
    </recommendedName>
</protein>
<dbReference type="EMBL" id="LZKQ01000051">
    <property type="protein sequence ID" value="OBI89835.1"/>
    <property type="molecule type" value="Genomic_DNA"/>
</dbReference>
<dbReference type="RefSeq" id="WP_065119700.1">
    <property type="nucleotide sequence ID" value="NZ_LZKQ01000051.1"/>
</dbReference>
<dbReference type="Pfam" id="PF01061">
    <property type="entry name" value="ABC2_membrane"/>
    <property type="match status" value="1"/>
</dbReference>
<evidence type="ECO:0000256" key="3">
    <source>
        <dbReference type="ARBA" id="ARBA00022989"/>
    </source>
</evidence>
<keyword evidence="5" id="KW-0046">Antibiotic resistance</keyword>
<reference evidence="8 9" key="1">
    <citation type="submission" date="2016-06" db="EMBL/GenBank/DDBJ databases">
        <authorList>
            <person name="Kjaerup R.B."/>
            <person name="Dalgaard T.S."/>
            <person name="Juul-Madsen H.R."/>
        </authorList>
    </citation>
    <scope>NUCLEOTIDE SEQUENCE [LARGE SCALE GENOMIC DNA]</scope>
    <source>
        <strain evidence="8 9">1081914.2</strain>
    </source>
</reference>
<feature type="transmembrane region" description="Helical" evidence="6">
    <location>
        <begin position="21"/>
        <end position="41"/>
    </location>
</feature>
<evidence type="ECO:0000256" key="1">
    <source>
        <dbReference type="ARBA" id="ARBA00004141"/>
    </source>
</evidence>
<comment type="similarity">
    <text evidence="6">Belongs to the ABC-2 integral membrane protein family.</text>
</comment>
<comment type="caution">
    <text evidence="8">The sequence shown here is derived from an EMBL/GenBank/DDBJ whole genome shotgun (WGS) entry which is preliminary data.</text>
</comment>
<keyword evidence="6" id="KW-0813">Transport</keyword>
<evidence type="ECO:0000313" key="9">
    <source>
        <dbReference type="Proteomes" id="UP000093795"/>
    </source>
</evidence>
<feature type="transmembrane region" description="Helical" evidence="6">
    <location>
        <begin position="91"/>
        <end position="122"/>
    </location>
</feature>
<feature type="transmembrane region" description="Helical" evidence="6">
    <location>
        <begin position="221"/>
        <end position="240"/>
    </location>
</feature>
<dbReference type="InterPro" id="IPR047817">
    <property type="entry name" value="ABC2_TM_bact-type"/>
</dbReference>
<dbReference type="eggNOG" id="COG0842">
    <property type="taxonomic scope" value="Bacteria"/>
</dbReference>
<comment type="caution">
    <text evidence="6">Lacks conserved residue(s) required for the propagation of feature annotation.</text>
</comment>
<evidence type="ECO:0000256" key="4">
    <source>
        <dbReference type="ARBA" id="ARBA00023136"/>
    </source>
</evidence>
<evidence type="ECO:0000256" key="6">
    <source>
        <dbReference type="RuleBase" id="RU361157"/>
    </source>
</evidence>
<dbReference type="GO" id="GO:0140359">
    <property type="term" value="F:ABC-type transporter activity"/>
    <property type="evidence" value="ECO:0007669"/>
    <property type="project" value="InterPro"/>
</dbReference>
<name>A0A1A3CSJ9_MYCAS</name>
<dbReference type="GO" id="GO:0046677">
    <property type="term" value="P:response to antibiotic"/>
    <property type="evidence" value="ECO:0007669"/>
    <property type="project" value="UniProtKB-KW"/>
</dbReference>
<sequence>MTALAALTERSLRNTLRDAGIIFEVFVPIVTLVGLTTATHGLIDTGHLTYPQYVLPAVVVQSMIMAAALTADRAGRDRVFGLGTRLRTMPIAAISPVSARITATLVRASIALTATMIAGYAFGFRVTGGLPAGLAFVFLALLLCLAVSLGADALGSSGGNIETTSQMLLIPQLVLILLSTGVAPEKTFPEWIRPFVRNQPVSHTAETLRGLAGGQVPANHATAAMAWCLGMLLVFGGITLRMQRRGA</sequence>
<dbReference type="InterPro" id="IPR000412">
    <property type="entry name" value="ABC_2_transport"/>
</dbReference>
<feature type="transmembrane region" description="Helical" evidence="6">
    <location>
        <begin position="134"/>
        <end position="155"/>
    </location>
</feature>
<dbReference type="AlphaFoldDB" id="A0A1A3CSJ9"/>
<gene>
    <name evidence="8" type="ORF">A9X01_13425</name>
</gene>
<dbReference type="InterPro" id="IPR013525">
    <property type="entry name" value="ABC2_TM"/>
</dbReference>
<dbReference type="OrthoDB" id="8988363at2"/>
<accession>A0A1A3CSJ9</accession>
<keyword evidence="3 6" id="KW-1133">Transmembrane helix</keyword>
<comment type="subcellular location">
    <subcellularLocation>
        <location evidence="6">Cell membrane</location>
        <topology evidence="6">Multi-pass membrane protein</topology>
    </subcellularLocation>
    <subcellularLocation>
        <location evidence="1">Membrane</location>
        <topology evidence="1">Multi-pass membrane protein</topology>
    </subcellularLocation>
</comment>
<evidence type="ECO:0000256" key="5">
    <source>
        <dbReference type="ARBA" id="ARBA00023251"/>
    </source>
</evidence>
<dbReference type="Proteomes" id="UP000093795">
    <property type="component" value="Unassembled WGS sequence"/>
</dbReference>
<evidence type="ECO:0000313" key="8">
    <source>
        <dbReference type="EMBL" id="OBI89835.1"/>
    </source>
</evidence>
<keyword evidence="6" id="KW-1003">Cell membrane</keyword>
<keyword evidence="2 6" id="KW-0812">Transmembrane</keyword>
<feature type="domain" description="ABC transmembrane type-2" evidence="7">
    <location>
        <begin position="19"/>
        <end position="246"/>
    </location>
</feature>
<proteinExistence type="inferred from homology"/>
<dbReference type="GO" id="GO:0043190">
    <property type="term" value="C:ATP-binding cassette (ABC) transporter complex"/>
    <property type="evidence" value="ECO:0007669"/>
    <property type="project" value="InterPro"/>
</dbReference>
<dbReference type="PROSITE" id="PS51012">
    <property type="entry name" value="ABC_TM2"/>
    <property type="match status" value="1"/>
</dbReference>
<keyword evidence="4 6" id="KW-0472">Membrane</keyword>
<dbReference type="PANTHER" id="PTHR43027">
    <property type="entry name" value="DOXORUBICIN RESISTANCE ABC TRANSPORTER PERMEASE PROTEIN DRRC-RELATED"/>
    <property type="match status" value="1"/>
</dbReference>
<dbReference type="InterPro" id="IPR052902">
    <property type="entry name" value="ABC-2_transporter"/>
</dbReference>